<evidence type="ECO:0000313" key="2">
    <source>
        <dbReference type="EMBL" id="CAL1358303.1"/>
    </source>
</evidence>
<proteinExistence type="predicted"/>
<dbReference type="Proteomes" id="UP001497516">
    <property type="component" value="Chromosome 1"/>
</dbReference>
<feature type="transmembrane region" description="Helical" evidence="1">
    <location>
        <begin position="114"/>
        <end position="137"/>
    </location>
</feature>
<keyword evidence="3" id="KW-1185">Reference proteome</keyword>
<keyword evidence="1" id="KW-1133">Transmembrane helix</keyword>
<evidence type="ECO:0008006" key="4">
    <source>
        <dbReference type="Google" id="ProtNLM"/>
    </source>
</evidence>
<keyword evidence="1" id="KW-0812">Transmembrane</keyword>
<organism evidence="2 3">
    <name type="scientific">Linum trigynum</name>
    <dbReference type="NCBI Taxonomy" id="586398"/>
    <lineage>
        <taxon>Eukaryota</taxon>
        <taxon>Viridiplantae</taxon>
        <taxon>Streptophyta</taxon>
        <taxon>Embryophyta</taxon>
        <taxon>Tracheophyta</taxon>
        <taxon>Spermatophyta</taxon>
        <taxon>Magnoliopsida</taxon>
        <taxon>eudicotyledons</taxon>
        <taxon>Gunneridae</taxon>
        <taxon>Pentapetalae</taxon>
        <taxon>rosids</taxon>
        <taxon>fabids</taxon>
        <taxon>Malpighiales</taxon>
        <taxon>Linaceae</taxon>
        <taxon>Linum</taxon>
    </lineage>
</organism>
<protein>
    <recommendedName>
        <fullName evidence="4">Transmembrane protein</fullName>
    </recommendedName>
</protein>
<gene>
    <name evidence="2" type="ORF">LTRI10_LOCUS5861</name>
</gene>
<dbReference type="EMBL" id="OZ034813">
    <property type="protein sequence ID" value="CAL1358303.1"/>
    <property type="molecule type" value="Genomic_DNA"/>
</dbReference>
<reference evidence="2 3" key="1">
    <citation type="submission" date="2024-04" db="EMBL/GenBank/DDBJ databases">
        <authorList>
            <person name="Fracassetti M."/>
        </authorList>
    </citation>
    <scope>NUCLEOTIDE SEQUENCE [LARGE SCALE GENOMIC DNA]</scope>
</reference>
<keyword evidence="1" id="KW-0472">Membrane</keyword>
<evidence type="ECO:0000256" key="1">
    <source>
        <dbReference type="SAM" id="Phobius"/>
    </source>
</evidence>
<evidence type="ECO:0000313" key="3">
    <source>
        <dbReference type="Proteomes" id="UP001497516"/>
    </source>
</evidence>
<dbReference type="AlphaFoldDB" id="A0AAV2CP34"/>
<accession>A0AAV2CP34</accession>
<sequence length="140" mass="16349">MLLAATKPLLSQQLERWDTLRVVAVMEKMDEATAADDLLLVVTHWERDHEASDNDSFRLMEAEEKFTATTNDLLLESNDDDDDCEMGLVEDEDYKTRMLLVKDPLPLKRNFDGFYIITLIFFACVFYFNLMAFGRIWTHN</sequence>
<name>A0AAV2CP34_9ROSI</name>